<dbReference type="AlphaFoldDB" id="A0AAE0NEA3"/>
<organism evidence="1 2">
    <name type="scientific">Lasiosphaeria ovina</name>
    <dbReference type="NCBI Taxonomy" id="92902"/>
    <lineage>
        <taxon>Eukaryota</taxon>
        <taxon>Fungi</taxon>
        <taxon>Dikarya</taxon>
        <taxon>Ascomycota</taxon>
        <taxon>Pezizomycotina</taxon>
        <taxon>Sordariomycetes</taxon>
        <taxon>Sordariomycetidae</taxon>
        <taxon>Sordariales</taxon>
        <taxon>Lasiosphaeriaceae</taxon>
        <taxon>Lasiosphaeria</taxon>
    </lineage>
</organism>
<reference evidence="1" key="1">
    <citation type="journal article" date="2023" name="Mol. Phylogenet. Evol.">
        <title>Genome-scale phylogeny and comparative genomics of the fungal order Sordariales.</title>
        <authorList>
            <person name="Hensen N."/>
            <person name="Bonometti L."/>
            <person name="Westerberg I."/>
            <person name="Brannstrom I.O."/>
            <person name="Guillou S."/>
            <person name="Cros-Aarteil S."/>
            <person name="Calhoun S."/>
            <person name="Haridas S."/>
            <person name="Kuo A."/>
            <person name="Mondo S."/>
            <person name="Pangilinan J."/>
            <person name="Riley R."/>
            <person name="LaButti K."/>
            <person name="Andreopoulos B."/>
            <person name="Lipzen A."/>
            <person name="Chen C."/>
            <person name="Yan M."/>
            <person name="Daum C."/>
            <person name="Ng V."/>
            <person name="Clum A."/>
            <person name="Steindorff A."/>
            <person name="Ohm R.A."/>
            <person name="Martin F."/>
            <person name="Silar P."/>
            <person name="Natvig D.O."/>
            <person name="Lalanne C."/>
            <person name="Gautier V."/>
            <person name="Ament-Velasquez S.L."/>
            <person name="Kruys A."/>
            <person name="Hutchinson M.I."/>
            <person name="Powell A.J."/>
            <person name="Barry K."/>
            <person name="Miller A.N."/>
            <person name="Grigoriev I.V."/>
            <person name="Debuchy R."/>
            <person name="Gladieux P."/>
            <person name="Hiltunen Thoren M."/>
            <person name="Johannesson H."/>
        </authorList>
    </citation>
    <scope>NUCLEOTIDE SEQUENCE</scope>
    <source>
        <strain evidence="1">CBS 958.72</strain>
    </source>
</reference>
<keyword evidence="2" id="KW-1185">Reference proteome</keyword>
<sequence>MQQRSAHQHDYLSQKCLGERGEKHNVNSLDFTRGVSLAAEDLTWVPLPQKGADYLSERAQAEAEAVRSYCRYAVLCSVPSLSLFQDLRWFPKMALSSSRLLLVPSLCFTSRGWPVLQVPRISGLDLLLPKGNRKHHPSSALPSWVNSSCPRLPSPGGSGSERKRLFSSVILLRARGAVSFVGNGSYQSVQSPAFQLPSLDKS</sequence>
<dbReference type="Proteomes" id="UP001287356">
    <property type="component" value="Unassembled WGS sequence"/>
</dbReference>
<name>A0AAE0NEA3_9PEZI</name>
<protein>
    <submittedName>
        <fullName evidence="1">Uncharacterized protein</fullName>
    </submittedName>
</protein>
<evidence type="ECO:0000313" key="2">
    <source>
        <dbReference type="Proteomes" id="UP001287356"/>
    </source>
</evidence>
<reference evidence="1" key="2">
    <citation type="submission" date="2023-06" db="EMBL/GenBank/DDBJ databases">
        <authorList>
            <consortium name="Lawrence Berkeley National Laboratory"/>
            <person name="Haridas S."/>
            <person name="Hensen N."/>
            <person name="Bonometti L."/>
            <person name="Westerberg I."/>
            <person name="Brannstrom I.O."/>
            <person name="Guillou S."/>
            <person name="Cros-Aarteil S."/>
            <person name="Calhoun S."/>
            <person name="Kuo A."/>
            <person name="Mondo S."/>
            <person name="Pangilinan J."/>
            <person name="Riley R."/>
            <person name="Labutti K."/>
            <person name="Andreopoulos B."/>
            <person name="Lipzen A."/>
            <person name="Chen C."/>
            <person name="Yanf M."/>
            <person name="Daum C."/>
            <person name="Ng V."/>
            <person name="Clum A."/>
            <person name="Steindorff A."/>
            <person name="Ohm R."/>
            <person name="Martin F."/>
            <person name="Silar P."/>
            <person name="Natvig D."/>
            <person name="Lalanne C."/>
            <person name="Gautier V."/>
            <person name="Ament-Velasquez S.L."/>
            <person name="Kruys A."/>
            <person name="Hutchinson M.I."/>
            <person name="Powell A.J."/>
            <person name="Barry K."/>
            <person name="Miller A.N."/>
            <person name="Grigoriev I.V."/>
            <person name="Debuchy R."/>
            <person name="Gladieux P."/>
            <person name="Thoren M.H."/>
            <person name="Johannesson H."/>
        </authorList>
    </citation>
    <scope>NUCLEOTIDE SEQUENCE</scope>
    <source>
        <strain evidence="1">CBS 958.72</strain>
    </source>
</reference>
<dbReference type="EMBL" id="JAULSN010000002">
    <property type="protein sequence ID" value="KAK3379910.1"/>
    <property type="molecule type" value="Genomic_DNA"/>
</dbReference>
<comment type="caution">
    <text evidence="1">The sequence shown here is derived from an EMBL/GenBank/DDBJ whole genome shotgun (WGS) entry which is preliminary data.</text>
</comment>
<gene>
    <name evidence="1" type="ORF">B0T24DRAFT_174300</name>
</gene>
<evidence type="ECO:0000313" key="1">
    <source>
        <dbReference type="EMBL" id="KAK3379910.1"/>
    </source>
</evidence>
<accession>A0AAE0NEA3</accession>
<proteinExistence type="predicted"/>